<reference evidence="1" key="1">
    <citation type="submission" date="2014-05" db="EMBL/GenBank/DDBJ databases">
        <authorList>
            <person name="Chronopoulou M."/>
        </authorList>
    </citation>
    <scope>NUCLEOTIDE SEQUENCE</scope>
    <source>
        <tissue evidence="1">Whole organism</tissue>
    </source>
</reference>
<proteinExistence type="predicted"/>
<dbReference type="AlphaFoldDB" id="A0A0K2U1L9"/>
<protein>
    <submittedName>
        <fullName evidence="1">Uncharacterized protein</fullName>
    </submittedName>
</protein>
<sequence length="44" mass="5584">MTYEFLLEKTRYNIMYIVISLKNYHTVLQKRRVRNTRRNHNLKK</sequence>
<feature type="non-terminal residue" evidence="1">
    <location>
        <position position="44"/>
    </location>
</feature>
<evidence type="ECO:0000313" key="1">
    <source>
        <dbReference type="EMBL" id="CDW32174.1"/>
    </source>
</evidence>
<accession>A0A0K2U1L9</accession>
<organism evidence="1">
    <name type="scientific">Lepeophtheirus salmonis</name>
    <name type="common">Salmon louse</name>
    <name type="synonym">Caligus salmonis</name>
    <dbReference type="NCBI Taxonomy" id="72036"/>
    <lineage>
        <taxon>Eukaryota</taxon>
        <taxon>Metazoa</taxon>
        <taxon>Ecdysozoa</taxon>
        <taxon>Arthropoda</taxon>
        <taxon>Crustacea</taxon>
        <taxon>Multicrustacea</taxon>
        <taxon>Hexanauplia</taxon>
        <taxon>Copepoda</taxon>
        <taxon>Siphonostomatoida</taxon>
        <taxon>Caligidae</taxon>
        <taxon>Lepeophtheirus</taxon>
    </lineage>
</organism>
<name>A0A0K2U1L9_LEPSM</name>
<dbReference type="EMBL" id="HACA01014813">
    <property type="protein sequence ID" value="CDW32174.1"/>
    <property type="molecule type" value="Transcribed_RNA"/>
</dbReference>